<sequence length="795" mass="85896">MTGPGFDSLYYTDCVPGQGLRGGAGFQFQAVSPGVSAETMSLVQRTSLYEAPVAWMRARRSVTDYPPSLTHVFDGVYATARGRYLGAEANGAREGNQFTHAIATTDPEKYGLTRPAQLWGARWWAEKPAPSTECEQIDADPEAGPWGIDALREWVLGQDDGEEWLLAVHSAIDRIHEPDGQRVLFVATDPGDVLGWIAAGTVLLPQSRALRVGFRVFATSPAHSSHDVLGVHDDWAGALGDPDRDSGFAVFNLTAGRHSAVEPTEGARYWVPRFLEGDPYDTIDAIELAQRFAAKRARPSEADRLAAAVLVLGGKPVGPRQAGELASWLDSQPVPLADEVVQPIADEVLASRPGLDTVRVMHRAAEKHGVTGELAKRVLRARLAAELEHVTGTPVAAEPDQLEALAERAAHTAAPEQMDAVLRLAAQFGAQPRIGRFLDSAHRFVRWWADRPAEPVDPAAWPCGNHLTDLLRDELAARVSQPGSERVFEDIRLHWWRILLRTATDPSTLMDAAVTAAAIAGGNPEVRRETVGYVLAALRNAPPAQRGGLMWRALFSNSQPTAGELAAYLETLPGGGLGGWWAENTVDALTELCGARPSAEVLDLVATVHWHQAFPADDRLADLARQDGTVRAWLGSVTAGRTSDPLVLSSVSETVLAARGAEVADALISVPQLADAARLVKLNAKALPAVLVRELPRRWAGPATPGSTVDRALALAYLTATTAELADVLVSHIERELRRWVGSASKEDVQRIERVLKDADERGALDWQKFVSAGAAATGKNKSAGWRRNRRNKDR</sequence>
<proteinExistence type="predicted"/>
<keyword evidence="6" id="KW-1185">Reference proteome</keyword>
<protein>
    <submittedName>
        <fullName evidence="5">GTPase-associated protein 1-related protein</fullName>
    </submittedName>
</protein>
<dbReference type="InterPro" id="IPR049532">
    <property type="entry name" value="GAP1-like_C"/>
</dbReference>
<accession>A0ABV7QTN0</accession>
<feature type="domain" description="GTPase-associated protein 1 N-terminal" evidence="2">
    <location>
        <begin position="6"/>
        <end position="138"/>
    </location>
</feature>
<comment type="caution">
    <text evidence="5">The sequence shown here is derived from an EMBL/GenBank/DDBJ whole genome shotgun (WGS) entry which is preliminary data.</text>
</comment>
<evidence type="ECO:0000259" key="4">
    <source>
        <dbReference type="Pfam" id="PF20052"/>
    </source>
</evidence>
<evidence type="ECO:0000259" key="3">
    <source>
        <dbReference type="Pfam" id="PF20014"/>
    </source>
</evidence>
<dbReference type="Pfam" id="PF20014">
    <property type="entry name" value="GAP1-M"/>
    <property type="match status" value="1"/>
</dbReference>
<feature type="domain" description="GTPase-associated protein 1-like C-terminal" evidence="4">
    <location>
        <begin position="274"/>
        <end position="765"/>
    </location>
</feature>
<dbReference type="EMBL" id="JBHRWI010000052">
    <property type="protein sequence ID" value="MFC3515653.1"/>
    <property type="molecule type" value="Genomic_DNA"/>
</dbReference>
<name>A0ABV7QTN0_9PSEU</name>
<feature type="domain" description="GTPase-associated protein 1 middle" evidence="3">
    <location>
        <begin position="152"/>
        <end position="254"/>
    </location>
</feature>
<evidence type="ECO:0000313" key="6">
    <source>
        <dbReference type="Proteomes" id="UP001595764"/>
    </source>
</evidence>
<dbReference type="RefSeq" id="WP_377871826.1">
    <property type="nucleotide sequence ID" value="NZ_JBHMAY010000034.1"/>
</dbReference>
<dbReference type="InterPro" id="IPR045401">
    <property type="entry name" value="GAP1-M"/>
</dbReference>
<evidence type="ECO:0000256" key="1">
    <source>
        <dbReference type="SAM" id="MobiDB-lite"/>
    </source>
</evidence>
<feature type="compositionally biased region" description="Basic residues" evidence="1">
    <location>
        <begin position="785"/>
        <end position="795"/>
    </location>
</feature>
<dbReference type="Pfam" id="PF20013">
    <property type="entry name" value="GAP1-N2"/>
    <property type="match status" value="1"/>
</dbReference>
<dbReference type="Proteomes" id="UP001595764">
    <property type="component" value="Unassembled WGS sequence"/>
</dbReference>
<dbReference type="Pfam" id="PF20052">
    <property type="entry name" value="GAP1-C"/>
    <property type="match status" value="1"/>
</dbReference>
<evidence type="ECO:0000259" key="2">
    <source>
        <dbReference type="Pfam" id="PF20013"/>
    </source>
</evidence>
<feature type="region of interest" description="Disordered" evidence="1">
    <location>
        <begin position="775"/>
        <end position="795"/>
    </location>
</feature>
<reference evidence="6" key="1">
    <citation type="journal article" date="2019" name="Int. J. Syst. Evol. Microbiol.">
        <title>The Global Catalogue of Microorganisms (GCM) 10K type strain sequencing project: providing services to taxonomists for standard genome sequencing and annotation.</title>
        <authorList>
            <consortium name="The Broad Institute Genomics Platform"/>
            <consortium name="The Broad Institute Genome Sequencing Center for Infectious Disease"/>
            <person name="Wu L."/>
            <person name="Ma J."/>
        </authorList>
    </citation>
    <scope>NUCLEOTIDE SEQUENCE [LARGE SCALE GENOMIC DNA]</scope>
    <source>
        <strain evidence="6">CGMCC 4.7682</strain>
    </source>
</reference>
<organism evidence="5 6">
    <name type="scientific">Amycolatopsis halotolerans</name>
    <dbReference type="NCBI Taxonomy" id="330083"/>
    <lineage>
        <taxon>Bacteria</taxon>
        <taxon>Bacillati</taxon>
        <taxon>Actinomycetota</taxon>
        <taxon>Actinomycetes</taxon>
        <taxon>Pseudonocardiales</taxon>
        <taxon>Pseudonocardiaceae</taxon>
        <taxon>Amycolatopsis</taxon>
    </lineage>
</organism>
<gene>
    <name evidence="5" type="ORF">ACFORO_36215</name>
</gene>
<dbReference type="InterPro" id="IPR045402">
    <property type="entry name" value="GAP1-N2"/>
</dbReference>
<evidence type="ECO:0000313" key="5">
    <source>
        <dbReference type="EMBL" id="MFC3515653.1"/>
    </source>
</evidence>